<dbReference type="GO" id="GO:0030246">
    <property type="term" value="F:carbohydrate binding"/>
    <property type="evidence" value="ECO:0007669"/>
    <property type="project" value="InterPro"/>
</dbReference>
<dbReference type="Pfam" id="PF17678">
    <property type="entry name" value="Glyco_hydro_92N"/>
    <property type="match status" value="1"/>
</dbReference>
<dbReference type="FunFam" id="3.30.2080.10:FF:000001">
    <property type="entry name" value="Alpha-1,2-mannosidase subfamily"/>
    <property type="match status" value="1"/>
</dbReference>
<dbReference type="Gene3D" id="1.20.1050.60">
    <property type="entry name" value="alpha-1,2-mannosidase"/>
    <property type="match status" value="1"/>
</dbReference>
<evidence type="ECO:0000256" key="2">
    <source>
        <dbReference type="ARBA" id="ARBA00011245"/>
    </source>
</evidence>
<dbReference type="Gene3D" id="3.30.2080.10">
    <property type="entry name" value="GH92 mannosidase domain"/>
    <property type="match status" value="1"/>
</dbReference>
<dbReference type="InterPro" id="IPR041371">
    <property type="entry name" value="GH92_N"/>
</dbReference>
<dbReference type="GO" id="GO:0005829">
    <property type="term" value="C:cytosol"/>
    <property type="evidence" value="ECO:0007669"/>
    <property type="project" value="TreeGrafter"/>
</dbReference>
<dbReference type="InterPro" id="IPR050883">
    <property type="entry name" value="PNGase"/>
</dbReference>
<keyword evidence="3" id="KW-0106">Calcium</keyword>
<dbReference type="InterPro" id="IPR012939">
    <property type="entry name" value="Glyco_hydro_92"/>
</dbReference>
<organism evidence="7 8">
    <name type="scientific">Pedobacter antarcticus 4BY</name>
    <dbReference type="NCBI Taxonomy" id="1358423"/>
    <lineage>
        <taxon>Bacteria</taxon>
        <taxon>Pseudomonadati</taxon>
        <taxon>Bacteroidota</taxon>
        <taxon>Sphingobacteriia</taxon>
        <taxon>Sphingobacteriales</taxon>
        <taxon>Sphingobacteriaceae</taxon>
        <taxon>Pedobacter</taxon>
    </lineage>
</organism>
<keyword evidence="4" id="KW-0732">Signal</keyword>
<sequence>MNLNPLYYRIHAICVGLVILGSAFTATGQTVSGKNSTQTSLTKFVDPYIGTGFHGHVFLGANVPFGAVQLGPVNISEGWDWCSGYHYSDSTIVGFSHTHLSGTGIGDLGDISVMPAVGDVKIIKGVLNKPESGYYSLFSHQDEITRPGYYSVKLKRYQIKAELTASERVGFHQYTFPAAADGKIIFDLKEGIGWDKSTETYITQVNDSTLTGYRYSKGWANDQRIYFTAVFSKPMKQFTVHDENGLKSGTTLKGEKVKGVAHFNTKDQEQILVKVGISPVSEQNAAANIKAEIPGWNFQHAVQRADNSWNKELSKIAVQSKDESVMRVFYTSLYHTMIAPSLFNDANGQYRGTDKKVYDKPGFNNLTTFSLWDTYRAAHPLFTLIQPEKVNDMVNTMLAIYQQQGKLPIWHLMGNETNTMVGNPAISVVSDAMLKGFKGFDYQLAYEAMKNSAMLDERGLSFVKKLGYIPADSIVESVAMGMEYAIADGSLARVAKLRKDPADYEYFFKRSKNYKNYFNPETRFVRGRLSETQWRTPFNPFESVHMKNDFTEGNAWQYLWLVPHDVEGLISLLGGKKPFADKLDSLFVAEGDLGKDASPDISGLIGQYAHGNEPSHHVPYLYAFAGQPWKTAEKVRYIMSNLYTDKHDGICGNEDVGQMSAWYIFSALGFYPVNPAAGMYVFGSPAVDNATLKVGKDKLFKLTVKNNAPDHTYIQKITWNGKPYTKSYILHKDIAAGGELIMEMGTKPSATWGVNAKDLPYSTY</sequence>
<dbReference type="AlphaFoldDB" id="A0A081PJE8"/>
<evidence type="ECO:0000259" key="5">
    <source>
        <dbReference type="Pfam" id="PF07971"/>
    </source>
</evidence>
<dbReference type="Gene3D" id="2.70.98.10">
    <property type="match status" value="1"/>
</dbReference>
<dbReference type="GO" id="GO:0000224">
    <property type="term" value="F:peptide-N4-(N-acetyl-beta-glucosaminyl)asparagine amidase activity"/>
    <property type="evidence" value="ECO:0007669"/>
    <property type="project" value="TreeGrafter"/>
</dbReference>
<name>A0A081PJE8_9SPHI</name>
<reference evidence="7 8" key="1">
    <citation type="journal article" date="1992" name="Int. J. Syst. Bacteriol.">
        <title>Sphingobacterium antarcticus sp. nov. a Psychrotrophic Bacterium from the Soils of Schirmacher Oasis, Antarctica.</title>
        <authorList>
            <person name="Shivaji S."/>
            <person name="Ray M.K."/>
            <person name="Rao N.S."/>
            <person name="Saiserr L."/>
            <person name="Jagannadham M.V."/>
            <person name="Kumar G.S."/>
            <person name="Reddy G."/>
            <person name="Bhargava P.M."/>
        </authorList>
    </citation>
    <scope>NUCLEOTIDE SEQUENCE [LARGE SCALE GENOMIC DNA]</scope>
    <source>
        <strain evidence="7 8">4BY</strain>
    </source>
</reference>
<dbReference type="Gene3D" id="1.20.1610.10">
    <property type="entry name" value="alpha-1,2-mannosidases domains"/>
    <property type="match status" value="1"/>
</dbReference>
<dbReference type="InterPro" id="IPR008928">
    <property type="entry name" value="6-hairpin_glycosidase_sf"/>
</dbReference>
<dbReference type="EMBL" id="JNFF01000027">
    <property type="protein sequence ID" value="KEQ30821.1"/>
    <property type="molecule type" value="Genomic_DNA"/>
</dbReference>
<evidence type="ECO:0008006" key="9">
    <source>
        <dbReference type="Google" id="ProtNLM"/>
    </source>
</evidence>
<dbReference type="GO" id="GO:0005975">
    <property type="term" value="P:carbohydrate metabolic process"/>
    <property type="evidence" value="ECO:0007669"/>
    <property type="project" value="InterPro"/>
</dbReference>
<evidence type="ECO:0000256" key="1">
    <source>
        <dbReference type="ARBA" id="ARBA00001913"/>
    </source>
</evidence>
<dbReference type="Pfam" id="PF07971">
    <property type="entry name" value="Glyco_hydro_92"/>
    <property type="match status" value="1"/>
</dbReference>
<feature type="chain" id="PRO_5001761875" description="Sugar hydrolase" evidence="4">
    <location>
        <begin position="29"/>
        <end position="764"/>
    </location>
</feature>
<feature type="domain" description="Glycosyl hydrolase family 92" evidence="5">
    <location>
        <begin position="284"/>
        <end position="745"/>
    </location>
</feature>
<keyword evidence="8" id="KW-1185">Reference proteome</keyword>
<evidence type="ECO:0000313" key="8">
    <source>
        <dbReference type="Proteomes" id="UP000028007"/>
    </source>
</evidence>
<dbReference type="InterPro" id="IPR005887">
    <property type="entry name" value="GH92_a_mannosidase_put"/>
</dbReference>
<feature type="domain" description="Glycosyl hydrolase family 92 N-terminal" evidence="6">
    <location>
        <begin position="44"/>
        <end position="278"/>
    </location>
</feature>
<dbReference type="Proteomes" id="UP000028007">
    <property type="component" value="Unassembled WGS sequence"/>
</dbReference>
<dbReference type="FunFam" id="1.20.1050.60:FF:000001">
    <property type="entry name" value="Putative alpha-1,2-mannosidase"/>
    <property type="match status" value="1"/>
</dbReference>
<comment type="subunit">
    <text evidence="2">Monomer.</text>
</comment>
<dbReference type="eggNOG" id="COG3537">
    <property type="taxonomic scope" value="Bacteria"/>
</dbReference>
<gene>
    <name evidence="7" type="ORF">N180_18575</name>
</gene>
<evidence type="ECO:0000259" key="6">
    <source>
        <dbReference type="Pfam" id="PF17678"/>
    </source>
</evidence>
<protein>
    <recommendedName>
        <fullName evidence="9">Sugar hydrolase</fullName>
    </recommendedName>
</protein>
<dbReference type="OrthoDB" id="9758101at2"/>
<proteinExistence type="predicted"/>
<comment type="cofactor">
    <cofactor evidence="1">
        <name>Ca(2+)</name>
        <dbReference type="ChEBI" id="CHEBI:29108"/>
    </cofactor>
</comment>
<dbReference type="SUPFAM" id="SSF48208">
    <property type="entry name" value="Six-hairpin glycosidases"/>
    <property type="match status" value="1"/>
</dbReference>
<feature type="signal peptide" evidence="4">
    <location>
        <begin position="1"/>
        <end position="28"/>
    </location>
</feature>
<evidence type="ECO:0000313" key="7">
    <source>
        <dbReference type="EMBL" id="KEQ30821.1"/>
    </source>
</evidence>
<evidence type="ECO:0000256" key="4">
    <source>
        <dbReference type="SAM" id="SignalP"/>
    </source>
</evidence>
<dbReference type="PANTHER" id="PTHR12143:SF39">
    <property type="entry name" value="SECRETED PROTEIN"/>
    <property type="match status" value="1"/>
</dbReference>
<dbReference type="RefSeq" id="WP_037439007.1">
    <property type="nucleotide sequence ID" value="NZ_JNFF01000027.1"/>
</dbReference>
<dbReference type="PANTHER" id="PTHR12143">
    <property type="entry name" value="PEPTIDE N-GLYCANASE PNGASE -RELATED"/>
    <property type="match status" value="1"/>
</dbReference>
<dbReference type="NCBIfam" id="TIGR01180">
    <property type="entry name" value="aman2_put"/>
    <property type="match status" value="1"/>
</dbReference>
<comment type="caution">
    <text evidence="7">The sequence shown here is derived from an EMBL/GenBank/DDBJ whole genome shotgun (WGS) entry which is preliminary data.</text>
</comment>
<accession>A0A081PJE8</accession>
<dbReference type="GO" id="GO:0006516">
    <property type="term" value="P:glycoprotein catabolic process"/>
    <property type="evidence" value="ECO:0007669"/>
    <property type="project" value="TreeGrafter"/>
</dbReference>
<dbReference type="InterPro" id="IPR014718">
    <property type="entry name" value="GH-type_carb-bd"/>
</dbReference>
<evidence type="ECO:0000256" key="3">
    <source>
        <dbReference type="ARBA" id="ARBA00022837"/>
    </source>
</evidence>